<evidence type="ECO:0000313" key="2">
    <source>
        <dbReference type="Proteomes" id="UP001476798"/>
    </source>
</evidence>
<dbReference type="Pfam" id="PF26089">
    <property type="entry name" value="PH_Niban2"/>
    <property type="match status" value="1"/>
</dbReference>
<dbReference type="EMBL" id="JAHRIO010040367">
    <property type="protein sequence ID" value="MEQ2171130.1"/>
    <property type="molecule type" value="Genomic_DNA"/>
</dbReference>
<reference evidence="1 2" key="1">
    <citation type="submission" date="2021-06" db="EMBL/GenBank/DDBJ databases">
        <authorList>
            <person name="Palmer J.M."/>
        </authorList>
    </citation>
    <scope>NUCLEOTIDE SEQUENCE [LARGE SCALE GENOMIC DNA]</scope>
    <source>
        <strain evidence="1 2">GA_2019</strain>
        <tissue evidence="1">Muscle</tissue>
    </source>
</reference>
<dbReference type="PANTHER" id="PTHR14392">
    <property type="entry name" value="NIBAN FAMILY MEMBER"/>
    <property type="match status" value="1"/>
</dbReference>
<accession>A0ABV0NIB4</accession>
<proteinExistence type="predicted"/>
<dbReference type="PANTHER" id="PTHR14392:SF3">
    <property type="entry name" value="PROTEIN NIBAN 1"/>
    <property type="match status" value="1"/>
</dbReference>
<evidence type="ECO:0000313" key="1">
    <source>
        <dbReference type="EMBL" id="MEQ2171130.1"/>
    </source>
</evidence>
<gene>
    <name evidence="1" type="ORF">GOODEAATRI_007587</name>
</gene>
<dbReference type="InterPro" id="IPR026088">
    <property type="entry name" value="Niban-like"/>
</dbReference>
<organism evidence="1 2">
    <name type="scientific">Goodea atripinnis</name>
    <dbReference type="NCBI Taxonomy" id="208336"/>
    <lineage>
        <taxon>Eukaryota</taxon>
        <taxon>Metazoa</taxon>
        <taxon>Chordata</taxon>
        <taxon>Craniata</taxon>
        <taxon>Vertebrata</taxon>
        <taxon>Euteleostomi</taxon>
        <taxon>Actinopterygii</taxon>
        <taxon>Neopterygii</taxon>
        <taxon>Teleostei</taxon>
        <taxon>Neoteleostei</taxon>
        <taxon>Acanthomorphata</taxon>
        <taxon>Ovalentaria</taxon>
        <taxon>Atherinomorphae</taxon>
        <taxon>Cyprinodontiformes</taxon>
        <taxon>Goodeidae</taxon>
        <taxon>Goodea</taxon>
    </lineage>
</organism>
<comment type="caution">
    <text evidence="1">The sequence shown here is derived from an EMBL/GenBank/DDBJ whole genome shotgun (WGS) entry which is preliminary data.</text>
</comment>
<dbReference type="Proteomes" id="UP001476798">
    <property type="component" value="Unassembled WGS sequence"/>
</dbReference>
<feature type="non-terminal residue" evidence="1">
    <location>
        <position position="143"/>
    </location>
</feature>
<protein>
    <submittedName>
        <fullName evidence="1">Uncharacterized protein</fullName>
    </submittedName>
</protein>
<sequence length="143" mass="16524">MGVSTSSLLDETKSAYIQGQAEAELKEFSPYYRKQFSVARFAQVEDELEQNKQKITQLLKQKEAPEEGIVLYEEGVCYFDEARKWKERYVVVRANYCLECHESLQSYVKGAPPLHKLLPTGGTVQTTEEMYMEMVDKCYPDES</sequence>
<name>A0ABV0NIB4_9TELE</name>
<keyword evidence="2" id="KW-1185">Reference proteome</keyword>